<feature type="transmembrane region" description="Helical" evidence="6">
    <location>
        <begin position="404"/>
        <end position="424"/>
    </location>
</feature>
<feature type="domain" description="Amino acid transporter transmembrane" evidence="7">
    <location>
        <begin position="278"/>
        <end position="471"/>
    </location>
</feature>
<dbReference type="InterPro" id="IPR013057">
    <property type="entry name" value="AA_transpt_TM"/>
</dbReference>
<evidence type="ECO:0000256" key="3">
    <source>
        <dbReference type="ARBA" id="ARBA00022989"/>
    </source>
</evidence>
<feature type="transmembrane region" description="Helical" evidence="6">
    <location>
        <begin position="436"/>
        <end position="457"/>
    </location>
</feature>
<keyword evidence="3 6" id="KW-1133">Transmembrane helix</keyword>
<keyword evidence="9" id="KW-1185">Reference proteome</keyword>
<proteinExistence type="predicted"/>
<evidence type="ECO:0000256" key="4">
    <source>
        <dbReference type="ARBA" id="ARBA00023136"/>
    </source>
</evidence>
<feature type="transmembrane region" description="Helical" evidence="6">
    <location>
        <begin position="305"/>
        <end position="324"/>
    </location>
</feature>
<evidence type="ECO:0000256" key="6">
    <source>
        <dbReference type="SAM" id="Phobius"/>
    </source>
</evidence>
<comment type="caution">
    <text evidence="8">The sequence shown here is derived from an EMBL/GenBank/DDBJ whole genome shotgun (WGS) entry which is preliminary data.</text>
</comment>
<feature type="transmembrane region" description="Helical" evidence="6">
    <location>
        <begin position="373"/>
        <end position="392"/>
    </location>
</feature>
<evidence type="ECO:0000256" key="1">
    <source>
        <dbReference type="ARBA" id="ARBA00004141"/>
    </source>
</evidence>
<accession>A0AAE1EAG3</accession>
<organism evidence="8 9">
    <name type="scientific">Elysia crispata</name>
    <name type="common">lettuce slug</name>
    <dbReference type="NCBI Taxonomy" id="231223"/>
    <lineage>
        <taxon>Eukaryota</taxon>
        <taxon>Metazoa</taxon>
        <taxon>Spiralia</taxon>
        <taxon>Lophotrochozoa</taxon>
        <taxon>Mollusca</taxon>
        <taxon>Gastropoda</taxon>
        <taxon>Heterobranchia</taxon>
        <taxon>Euthyneura</taxon>
        <taxon>Panpulmonata</taxon>
        <taxon>Sacoglossa</taxon>
        <taxon>Placobranchoidea</taxon>
        <taxon>Plakobranchidae</taxon>
        <taxon>Elysia</taxon>
    </lineage>
</organism>
<name>A0AAE1EAG3_9GAST</name>
<feature type="region of interest" description="Disordered" evidence="5">
    <location>
        <begin position="105"/>
        <end position="173"/>
    </location>
</feature>
<keyword evidence="4 6" id="KW-0472">Membrane</keyword>
<evidence type="ECO:0000313" key="8">
    <source>
        <dbReference type="EMBL" id="KAK3799470.1"/>
    </source>
</evidence>
<gene>
    <name evidence="8" type="ORF">RRG08_066673</name>
</gene>
<feature type="region of interest" description="Disordered" evidence="5">
    <location>
        <begin position="190"/>
        <end position="262"/>
    </location>
</feature>
<dbReference type="EMBL" id="JAWDGP010000563">
    <property type="protein sequence ID" value="KAK3799470.1"/>
    <property type="molecule type" value="Genomic_DNA"/>
</dbReference>
<comment type="subcellular location">
    <subcellularLocation>
        <location evidence="1">Membrane</location>
        <topology evidence="1">Multi-pass membrane protein</topology>
    </subcellularLocation>
</comment>
<feature type="compositionally biased region" description="Polar residues" evidence="5">
    <location>
        <begin position="202"/>
        <end position="219"/>
    </location>
</feature>
<protein>
    <recommendedName>
        <fullName evidence="7">Amino acid transporter transmembrane domain-containing protein</fullName>
    </recommendedName>
</protein>
<feature type="transmembrane region" description="Helical" evidence="6">
    <location>
        <begin position="506"/>
        <end position="526"/>
    </location>
</feature>
<feature type="compositionally biased region" description="Basic and acidic residues" evidence="5">
    <location>
        <begin position="156"/>
        <end position="168"/>
    </location>
</feature>
<feature type="compositionally biased region" description="Polar residues" evidence="5">
    <location>
        <begin position="129"/>
        <end position="138"/>
    </location>
</feature>
<keyword evidence="2 6" id="KW-0812">Transmembrane</keyword>
<evidence type="ECO:0000259" key="7">
    <source>
        <dbReference type="Pfam" id="PF01490"/>
    </source>
</evidence>
<dbReference type="PANTHER" id="PTHR22950:SF349">
    <property type="entry name" value="AMINO ACID TRANSPORTER TRANSMEMBRANE DOMAIN-CONTAINING PROTEIN"/>
    <property type="match status" value="1"/>
</dbReference>
<feature type="region of interest" description="Disordered" evidence="5">
    <location>
        <begin position="26"/>
        <end position="90"/>
    </location>
</feature>
<sequence>MAGLGCSTCLHLFGDGVSQACRRDRAMSSPGADLPYKTQNEAAADRDNDTTLSSASAAVDQEEQTSGGGFGFSSETLHSPAIETGTNESRDGDCYQGIVCRDATDGSAGGVATTAGLESTDEPAPGSRTAPTGNSSLHSVRDRPLLKTSPPPVKSELSRDRDTSDMARNKYTSIPEDAVPLKLEDLKISQACPPRGGDVSNGAVTSNGASPARQHNGTCLGSEKKLSKTASHSGDTKNRAEKQKLVSAEIPEKPGQKRVSIDSEETRLLDCKPVRDVSNLRTYMNLFKTLTGPSTVGMPRVIRNGGLLTGFVGFLFIGVLNAYCNITMVRCSRILGDRSGKTWYLYEEVVEGSFASYSDSPNWQKAAKYGRRVALFMLILCQLGLMSFYYQIIATTLQKELEEVFGPSAVPLVLVELCVCLCVLPYSWLRNLRLQAWFSTLANILNVVCIGIILQYACRHMKPVSEVDLTPQDPSICVCIGIILQYACRHMKPVSEVDLTPQDPSIYVYVYVSYVPGVFGIILQYARRHMKPVSEVDLTPQDPSICVCIGIILQYACRHMKPMSEVDPSICVCVCVICSRCVRHHPAVCASPHEACVFGIILQYARRHMKPVSEVDLTQQDPSICVCIGIILQYACRHMKPVSEVDLTPQDPWTIPLFIGGAVFTVEGIAMVRLHQRFIVSVGHGGFTVVVW</sequence>
<evidence type="ECO:0000313" key="9">
    <source>
        <dbReference type="Proteomes" id="UP001283361"/>
    </source>
</evidence>
<dbReference type="PANTHER" id="PTHR22950">
    <property type="entry name" value="AMINO ACID TRANSPORTER"/>
    <property type="match status" value="1"/>
</dbReference>
<dbReference type="Proteomes" id="UP001283361">
    <property type="component" value="Unassembled WGS sequence"/>
</dbReference>
<dbReference type="GO" id="GO:0015179">
    <property type="term" value="F:L-amino acid transmembrane transporter activity"/>
    <property type="evidence" value="ECO:0007669"/>
    <property type="project" value="TreeGrafter"/>
</dbReference>
<dbReference type="Pfam" id="PF01490">
    <property type="entry name" value="Aa_trans"/>
    <property type="match status" value="1"/>
</dbReference>
<reference evidence="8" key="1">
    <citation type="journal article" date="2023" name="G3 (Bethesda)">
        <title>A reference genome for the long-term kleptoplast-retaining sea slug Elysia crispata morphotype clarki.</title>
        <authorList>
            <person name="Eastman K.E."/>
            <person name="Pendleton A.L."/>
            <person name="Shaikh M.A."/>
            <person name="Suttiyut T."/>
            <person name="Ogas R."/>
            <person name="Tomko P."/>
            <person name="Gavelis G."/>
            <person name="Widhalm J.R."/>
            <person name="Wisecaver J.H."/>
        </authorList>
    </citation>
    <scope>NUCLEOTIDE SEQUENCE</scope>
    <source>
        <strain evidence="8">ECLA1</strain>
    </source>
</reference>
<evidence type="ECO:0000256" key="2">
    <source>
        <dbReference type="ARBA" id="ARBA00022692"/>
    </source>
</evidence>
<dbReference type="GO" id="GO:0005774">
    <property type="term" value="C:vacuolar membrane"/>
    <property type="evidence" value="ECO:0007669"/>
    <property type="project" value="TreeGrafter"/>
</dbReference>
<dbReference type="AlphaFoldDB" id="A0AAE1EAG3"/>
<feature type="compositionally biased region" description="Basic and acidic residues" evidence="5">
    <location>
        <begin position="234"/>
        <end position="262"/>
    </location>
</feature>
<evidence type="ECO:0000256" key="5">
    <source>
        <dbReference type="SAM" id="MobiDB-lite"/>
    </source>
</evidence>